<protein>
    <submittedName>
        <fullName evidence="1">Uncharacterized protein</fullName>
    </submittedName>
</protein>
<sequence length="150" mass="15836">MSDDGEGEVLWLGRGRGSAQGVLEEVRWICSSSVPEGMGARDDGCWIRDGPTPGGRDDALRGGVESDGDGGVMVFCLRIFAPGNPSPNPFPTSPTNPLDLSVTTKIDFLEIPSPSSDPWSSSASSNGFRSRRSISPACSESWKPIGPPLQ</sequence>
<reference evidence="1 2" key="1">
    <citation type="journal article" date="2022" name="Hortic Res">
        <title>A haplotype resolved chromosomal level avocado genome allows analysis of novel avocado genes.</title>
        <authorList>
            <person name="Nath O."/>
            <person name="Fletcher S.J."/>
            <person name="Hayward A."/>
            <person name="Shaw L.M."/>
            <person name="Masouleh A.K."/>
            <person name="Furtado A."/>
            <person name="Henry R.J."/>
            <person name="Mitter N."/>
        </authorList>
    </citation>
    <scope>NUCLEOTIDE SEQUENCE [LARGE SCALE GENOMIC DNA]</scope>
    <source>
        <strain evidence="2">cv. Hass</strain>
    </source>
</reference>
<evidence type="ECO:0000313" key="1">
    <source>
        <dbReference type="EMBL" id="KAJ8650742.1"/>
    </source>
</evidence>
<gene>
    <name evidence="1" type="ORF">MRB53_003765</name>
</gene>
<accession>A0ACC2MY52</accession>
<keyword evidence="2" id="KW-1185">Reference proteome</keyword>
<name>A0ACC2MY52_PERAE</name>
<comment type="caution">
    <text evidence="1">The sequence shown here is derived from an EMBL/GenBank/DDBJ whole genome shotgun (WGS) entry which is preliminary data.</text>
</comment>
<organism evidence="1 2">
    <name type="scientific">Persea americana</name>
    <name type="common">Avocado</name>
    <dbReference type="NCBI Taxonomy" id="3435"/>
    <lineage>
        <taxon>Eukaryota</taxon>
        <taxon>Viridiplantae</taxon>
        <taxon>Streptophyta</taxon>
        <taxon>Embryophyta</taxon>
        <taxon>Tracheophyta</taxon>
        <taxon>Spermatophyta</taxon>
        <taxon>Magnoliopsida</taxon>
        <taxon>Magnoliidae</taxon>
        <taxon>Laurales</taxon>
        <taxon>Lauraceae</taxon>
        <taxon>Persea</taxon>
    </lineage>
</organism>
<evidence type="ECO:0000313" key="2">
    <source>
        <dbReference type="Proteomes" id="UP001234297"/>
    </source>
</evidence>
<dbReference type="Proteomes" id="UP001234297">
    <property type="component" value="Chromosome 1"/>
</dbReference>
<proteinExistence type="predicted"/>
<dbReference type="EMBL" id="CM056809">
    <property type="protein sequence ID" value="KAJ8650742.1"/>
    <property type="molecule type" value="Genomic_DNA"/>
</dbReference>